<feature type="transmembrane region" description="Helical" evidence="2">
    <location>
        <begin position="42"/>
        <end position="66"/>
    </location>
</feature>
<comment type="caution">
    <text evidence="3">The sequence shown here is derived from an EMBL/GenBank/DDBJ whole genome shotgun (WGS) entry which is preliminary data.</text>
</comment>
<sequence>MALKPLEVCPFVLGFGVFGLQPAAEPLEITHRRSIRRLAWSAQLLVTQAVAFYVPLPLYIWLYIFVENDKDLKETIIAYTKMEKKFMRKDKLAAQNEKLGSGLNFYAKPLLGAMVTGEWNVIAPEDIPKMKDFPTKLELIAKIAGGIQMVTTKIAKGIKQVPTKLAIGTKKVQEKMEEDGKSTVGDVAV</sequence>
<protein>
    <submittedName>
        <fullName evidence="3">Uncharacterized protein</fullName>
    </submittedName>
</protein>
<dbReference type="EMBL" id="CAJNNW010002194">
    <property type="protein sequence ID" value="CAE8643971.1"/>
    <property type="molecule type" value="Genomic_DNA"/>
</dbReference>
<gene>
    <name evidence="3" type="ORF">PGLA2088_LOCUS2643</name>
</gene>
<proteinExistence type="inferred from homology"/>
<dbReference type="SUPFAM" id="SSF160369">
    <property type="entry name" value="Ribosomal protein L10-like"/>
    <property type="match status" value="1"/>
</dbReference>
<reference evidence="3" key="1">
    <citation type="submission" date="2021-02" db="EMBL/GenBank/DDBJ databases">
        <authorList>
            <person name="Dougan E. K."/>
            <person name="Rhodes N."/>
            <person name="Thang M."/>
            <person name="Chan C."/>
        </authorList>
    </citation>
    <scope>NUCLEOTIDE SEQUENCE</scope>
</reference>
<evidence type="ECO:0000256" key="1">
    <source>
        <dbReference type="ARBA" id="ARBA00008889"/>
    </source>
</evidence>
<dbReference type="InterPro" id="IPR043141">
    <property type="entry name" value="Ribosomal_uL10-like_sf"/>
</dbReference>
<evidence type="ECO:0000313" key="4">
    <source>
        <dbReference type="Proteomes" id="UP000626109"/>
    </source>
</evidence>
<evidence type="ECO:0000256" key="2">
    <source>
        <dbReference type="SAM" id="Phobius"/>
    </source>
</evidence>
<keyword evidence="2" id="KW-0472">Membrane</keyword>
<name>A0A813I2Q3_POLGL</name>
<keyword evidence="2" id="KW-1133">Transmembrane helix</keyword>
<accession>A0A813I2Q3</accession>
<dbReference type="Proteomes" id="UP000626109">
    <property type="component" value="Unassembled WGS sequence"/>
</dbReference>
<organism evidence="3 4">
    <name type="scientific">Polarella glacialis</name>
    <name type="common">Dinoflagellate</name>
    <dbReference type="NCBI Taxonomy" id="89957"/>
    <lineage>
        <taxon>Eukaryota</taxon>
        <taxon>Sar</taxon>
        <taxon>Alveolata</taxon>
        <taxon>Dinophyceae</taxon>
        <taxon>Suessiales</taxon>
        <taxon>Suessiaceae</taxon>
        <taxon>Polarella</taxon>
    </lineage>
</organism>
<comment type="similarity">
    <text evidence="1">Belongs to the universal ribosomal protein uL10 family.</text>
</comment>
<keyword evidence="2" id="KW-0812">Transmembrane</keyword>
<evidence type="ECO:0000313" key="3">
    <source>
        <dbReference type="EMBL" id="CAE8643971.1"/>
    </source>
</evidence>
<dbReference type="AlphaFoldDB" id="A0A813I2Q3"/>